<sequence length="311" mass="34418">MMEKRARRAVGVGERRDVKIDRRREDAGEREDVGPRRLPPGRGRYRCGRRRRIRGRGCPGGELGAPAENTKDGAVKGGGSGCVGWWKGTRVVAVLLLPPPPLGLGVTGRRARGFRRRLLSLGAVVTMDLLGGCGGGGEDEVVDLEVKVPAGWERRLHLMSGQTFLTPRLQGVHVGHQDLNLPPPPRPRRHRPQQWKKRKAIILALGSFATAIFIGWIIKLDLDAKQKHLNAEMNKEKQPPQLDDTKKPNLLSFEPKDGIQELGPLEAVARLILVIFFAYVQALAETLHKRLEDGVDDDSDQDSKKKPASKN</sequence>
<dbReference type="HOGENOM" id="CLU_895395_0_0_1"/>
<feature type="transmembrane region" description="Helical" evidence="2">
    <location>
        <begin position="267"/>
        <end position="284"/>
    </location>
</feature>
<evidence type="ECO:0000313" key="3">
    <source>
        <dbReference type="EnsemblPlants" id="OMERI07G01830.1"/>
    </source>
</evidence>
<dbReference type="Proteomes" id="UP000008021">
    <property type="component" value="Chromosome 7"/>
</dbReference>
<feature type="transmembrane region" description="Helical" evidence="2">
    <location>
        <begin position="200"/>
        <end position="218"/>
    </location>
</feature>
<dbReference type="Gramene" id="OMERI07G01830.1">
    <property type="protein sequence ID" value="OMERI07G01830.1"/>
    <property type="gene ID" value="OMERI07G01830"/>
</dbReference>
<dbReference type="AlphaFoldDB" id="A0A0E0E7G6"/>
<proteinExistence type="predicted"/>
<evidence type="ECO:0000313" key="4">
    <source>
        <dbReference type="Proteomes" id="UP000008021"/>
    </source>
</evidence>
<evidence type="ECO:0000256" key="2">
    <source>
        <dbReference type="SAM" id="Phobius"/>
    </source>
</evidence>
<reference evidence="3" key="2">
    <citation type="submission" date="2018-05" db="EMBL/GenBank/DDBJ databases">
        <title>OmerRS3 (Oryza meridionalis Reference Sequence Version 3).</title>
        <authorList>
            <person name="Zhang J."/>
            <person name="Kudrna D."/>
            <person name="Lee S."/>
            <person name="Talag J."/>
            <person name="Welchert J."/>
            <person name="Wing R.A."/>
        </authorList>
    </citation>
    <scope>NUCLEOTIDE SEQUENCE [LARGE SCALE GENOMIC DNA]</scope>
    <source>
        <strain evidence="3">cv. OR44</strain>
    </source>
</reference>
<dbReference type="EnsemblPlants" id="OMERI07G01830.1">
    <property type="protein sequence ID" value="OMERI07G01830.1"/>
    <property type="gene ID" value="OMERI07G01830"/>
</dbReference>
<feature type="region of interest" description="Disordered" evidence="1">
    <location>
        <begin position="1"/>
        <end position="46"/>
    </location>
</feature>
<keyword evidence="4" id="KW-1185">Reference proteome</keyword>
<name>A0A0E0E7G6_9ORYZ</name>
<keyword evidence="2" id="KW-0812">Transmembrane</keyword>
<protein>
    <submittedName>
        <fullName evidence="3">Uncharacterized protein</fullName>
    </submittedName>
</protein>
<reference evidence="3" key="1">
    <citation type="submission" date="2015-04" db="UniProtKB">
        <authorList>
            <consortium name="EnsemblPlants"/>
        </authorList>
    </citation>
    <scope>IDENTIFICATION</scope>
</reference>
<evidence type="ECO:0000256" key="1">
    <source>
        <dbReference type="SAM" id="MobiDB-lite"/>
    </source>
</evidence>
<feature type="compositionally biased region" description="Basic and acidic residues" evidence="1">
    <location>
        <begin position="13"/>
        <end position="35"/>
    </location>
</feature>
<keyword evidence="2" id="KW-1133">Transmembrane helix</keyword>
<accession>A0A0E0E7G6</accession>
<keyword evidence="2" id="KW-0472">Membrane</keyword>
<organism evidence="3">
    <name type="scientific">Oryza meridionalis</name>
    <dbReference type="NCBI Taxonomy" id="40149"/>
    <lineage>
        <taxon>Eukaryota</taxon>
        <taxon>Viridiplantae</taxon>
        <taxon>Streptophyta</taxon>
        <taxon>Embryophyta</taxon>
        <taxon>Tracheophyta</taxon>
        <taxon>Spermatophyta</taxon>
        <taxon>Magnoliopsida</taxon>
        <taxon>Liliopsida</taxon>
        <taxon>Poales</taxon>
        <taxon>Poaceae</taxon>
        <taxon>BOP clade</taxon>
        <taxon>Oryzoideae</taxon>
        <taxon>Oryzeae</taxon>
        <taxon>Oryzinae</taxon>
        <taxon>Oryza</taxon>
    </lineage>
</organism>